<dbReference type="InterPro" id="IPR028992">
    <property type="entry name" value="Hedgehog/Intein_dom"/>
</dbReference>
<feature type="domain" description="Hedgehog/Intein (Hint)" evidence="1">
    <location>
        <begin position="179"/>
        <end position="325"/>
    </location>
</feature>
<dbReference type="Pfam" id="PF13403">
    <property type="entry name" value="Hint_2"/>
    <property type="match status" value="1"/>
</dbReference>
<organism evidence="2 3">
    <name type="scientific">Paracoccus alcaliphilus</name>
    <dbReference type="NCBI Taxonomy" id="34002"/>
    <lineage>
        <taxon>Bacteria</taxon>
        <taxon>Pseudomonadati</taxon>
        <taxon>Pseudomonadota</taxon>
        <taxon>Alphaproteobacteria</taxon>
        <taxon>Rhodobacterales</taxon>
        <taxon>Paracoccaceae</taxon>
        <taxon>Paracoccus</taxon>
    </lineage>
</organism>
<name>A0A1H8FFE6_9RHOB</name>
<dbReference type="EMBL" id="FODE01000004">
    <property type="protein sequence ID" value="SEN30581.1"/>
    <property type="molecule type" value="Genomic_DNA"/>
</dbReference>
<protein>
    <submittedName>
        <fullName evidence="2">Hint domain-containing protein</fullName>
    </submittedName>
</protein>
<accession>A0A1H8FFE6</accession>
<dbReference type="AlphaFoldDB" id="A0A1H8FFE6"/>
<reference evidence="2 3" key="1">
    <citation type="submission" date="2016-10" db="EMBL/GenBank/DDBJ databases">
        <authorList>
            <person name="de Groot N.N."/>
        </authorList>
    </citation>
    <scope>NUCLEOTIDE SEQUENCE [LARGE SCALE GENOMIC DNA]</scope>
    <source>
        <strain evidence="2 3">DSM 8512</strain>
    </source>
</reference>
<sequence length="383" mass="42703">MANLEGTWLYLGKFDVAGGTGSSPVGGIEARRSFEGIEVGHKSGLSFVDVSWNTNSDGFAYPKHNEIHDKYHSASYELDGEMVETKFASFLHYKVELTFLSDDKTTYTVEKVYTARQMMNGDLFVTTSYDNNGPDGTKETFADPLLTARLTELVDYGDWNMRVHDIRDFKGEVVPPSVPCFVGGTLIDTPDGPRVIEDIRVGDLVWTQDHGAQPVRWVGSRRMGEALLTIFPKLRPIRIGAGTLGAGVPASDLFVSPQHRILVRSKIAERMFGKSEVLIAAKDMLEWPGVALAEDLCDFSYHHLLFDRHELIRANGLLSESLFTGEQALIAVGVEARTEILTILPQLQVTHHIPAPARSLEKGRRVRHMIQRHLKSDKPLFAR</sequence>
<dbReference type="SUPFAM" id="SSF51294">
    <property type="entry name" value="Hedgehog/intein (Hint) domain"/>
    <property type="match status" value="1"/>
</dbReference>
<proteinExistence type="predicted"/>
<evidence type="ECO:0000313" key="2">
    <source>
        <dbReference type="EMBL" id="SEN30581.1"/>
    </source>
</evidence>
<dbReference type="RefSeq" id="WP_244519118.1">
    <property type="nucleotide sequence ID" value="NZ_CP067124.1"/>
</dbReference>
<dbReference type="Proteomes" id="UP000199054">
    <property type="component" value="Unassembled WGS sequence"/>
</dbReference>
<evidence type="ECO:0000313" key="3">
    <source>
        <dbReference type="Proteomes" id="UP000199054"/>
    </source>
</evidence>
<evidence type="ECO:0000259" key="1">
    <source>
        <dbReference type="Pfam" id="PF13403"/>
    </source>
</evidence>
<dbReference type="Gene3D" id="2.170.16.10">
    <property type="entry name" value="Hedgehog/Intein (Hint) domain"/>
    <property type="match status" value="1"/>
</dbReference>
<dbReference type="STRING" id="34002.SAMN04489859_100437"/>
<gene>
    <name evidence="2" type="ORF">SAMN04489859_100437</name>
</gene>
<dbReference type="InterPro" id="IPR036844">
    <property type="entry name" value="Hint_dom_sf"/>
</dbReference>
<keyword evidence="3" id="KW-1185">Reference proteome</keyword>